<dbReference type="Proteomes" id="UP001497522">
    <property type="component" value="Chromosome 13"/>
</dbReference>
<feature type="region of interest" description="Disordered" evidence="1">
    <location>
        <begin position="28"/>
        <end position="86"/>
    </location>
</feature>
<organism evidence="2 3">
    <name type="scientific">Sphagnum jensenii</name>
    <dbReference type="NCBI Taxonomy" id="128206"/>
    <lineage>
        <taxon>Eukaryota</taxon>
        <taxon>Viridiplantae</taxon>
        <taxon>Streptophyta</taxon>
        <taxon>Embryophyta</taxon>
        <taxon>Bryophyta</taxon>
        <taxon>Sphagnophytina</taxon>
        <taxon>Sphagnopsida</taxon>
        <taxon>Sphagnales</taxon>
        <taxon>Sphagnaceae</taxon>
        <taxon>Sphagnum</taxon>
    </lineage>
</organism>
<feature type="compositionally biased region" description="Basic and acidic residues" evidence="1">
    <location>
        <begin position="38"/>
        <end position="55"/>
    </location>
</feature>
<accession>A0ABP1AKL2</accession>
<proteinExistence type="predicted"/>
<evidence type="ECO:0000256" key="1">
    <source>
        <dbReference type="SAM" id="MobiDB-lite"/>
    </source>
</evidence>
<feature type="compositionally biased region" description="Basic and acidic residues" evidence="1">
    <location>
        <begin position="63"/>
        <end position="74"/>
    </location>
</feature>
<name>A0ABP1AKL2_9BRYO</name>
<evidence type="ECO:0000313" key="2">
    <source>
        <dbReference type="EMBL" id="CAK9863079.1"/>
    </source>
</evidence>
<dbReference type="EMBL" id="OZ023714">
    <property type="protein sequence ID" value="CAK9863079.1"/>
    <property type="molecule type" value="Genomic_DNA"/>
</dbReference>
<gene>
    <name evidence="2" type="ORF">CSSPJE1EN2_LOCUS6074</name>
</gene>
<protein>
    <submittedName>
        <fullName evidence="2">Uncharacterized protein</fullName>
    </submittedName>
</protein>
<reference evidence="2" key="1">
    <citation type="submission" date="2024-03" db="EMBL/GenBank/DDBJ databases">
        <authorList>
            <consortium name="ELIXIR-Norway"/>
            <consortium name="Elixir Norway"/>
        </authorList>
    </citation>
    <scope>NUCLEOTIDE SEQUENCE</scope>
</reference>
<sequence length="86" mass="9865">MRPVVLSMHYLALKRLLSATRRILNEGDARSGQSFEGSFEKEEGVGQKPRGERSFKASHKIKWSPEQELKTSKDKVHKSQKPEVEE</sequence>
<keyword evidence="3" id="KW-1185">Reference proteome</keyword>
<evidence type="ECO:0000313" key="3">
    <source>
        <dbReference type="Proteomes" id="UP001497522"/>
    </source>
</evidence>